<dbReference type="SUPFAM" id="SSF48452">
    <property type="entry name" value="TPR-like"/>
    <property type="match status" value="1"/>
</dbReference>
<accession>A0A2T9YYI5</accession>
<dbReference type="InterPro" id="IPR003107">
    <property type="entry name" value="HAT"/>
</dbReference>
<dbReference type="EMBL" id="MBFS01002443">
    <property type="protein sequence ID" value="PVU97344.1"/>
    <property type="molecule type" value="Genomic_DNA"/>
</dbReference>
<protein>
    <recommendedName>
        <fullName evidence="6">U3 small nucleolar RNA-associated protein 6 N-terminal domain-containing protein</fullName>
    </recommendedName>
</protein>
<gene>
    <name evidence="7" type="ORF">BB560_005745</name>
</gene>
<dbReference type="Gene3D" id="1.25.40.10">
    <property type="entry name" value="Tetratricopeptide repeat domain"/>
    <property type="match status" value="1"/>
</dbReference>
<dbReference type="STRING" id="133381.A0A2T9YYI5"/>
<keyword evidence="4" id="KW-0677">Repeat</keyword>
<keyword evidence="5" id="KW-0539">Nucleus</keyword>
<organism evidence="7 8">
    <name type="scientific">Smittium megazygosporum</name>
    <dbReference type="NCBI Taxonomy" id="133381"/>
    <lineage>
        <taxon>Eukaryota</taxon>
        <taxon>Fungi</taxon>
        <taxon>Fungi incertae sedis</taxon>
        <taxon>Zoopagomycota</taxon>
        <taxon>Kickxellomycotina</taxon>
        <taxon>Harpellomycetes</taxon>
        <taxon>Harpellales</taxon>
        <taxon>Legeriomycetaceae</taxon>
        <taxon>Smittium</taxon>
    </lineage>
</organism>
<dbReference type="OrthoDB" id="28112at2759"/>
<evidence type="ECO:0000256" key="5">
    <source>
        <dbReference type="ARBA" id="ARBA00023242"/>
    </source>
</evidence>
<dbReference type="GO" id="GO:0030515">
    <property type="term" value="F:snoRNA binding"/>
    <property type="evidence" value="ECO:0007669"/>
    <property type="project" value="InterPro"/>
</dbReference>
<dbReference type="PANTHER" id="PTHR23271">
    <property type="entry name" value="HEPATOCELLULAR CARCINOMA-ASSOCIATED ANTIGEN 66"/>
    <property type="match status" value="1"/>
</dbReference>
<name>A0A2T9YYI5_9FUNG</name>
<dbReference type="Pfam" id="PF08640">
    <property type="entry name" value="U3_assoc_6"/>
    <property type="match status" value="1"/>
</dbReference>
<dbReference type="GO" id="GO:0000462">
    <property type="term" value="P:maturation of SSU-rRNA from tricistronic rRNA transcript (SSU-rRNA, 5.8S rRNA, LSU-rRNA)"/>
    <property type="evidence" value="ECO:0007669"/>
    <property type="project" value="InterPro"/>
</dbReference>
<evidence type="ECO:0000313" key="7">
    <source>
        <dbReference type="EMBL" id="PVU97344.1"/>
    </source>
</evidence>
<keyword evidence="8" id="KW-1185">Reference proteome</keyword>
<comment type="similarity">
    <text evidence="2">Belongs to the UTP6 family.</text>
</comment>
<sequence length="781" mass="91448">MAETVQYRLEGMIPELEDFERKGIFSRYLIKRRQPKIQDFLRYIEYELNLDLLRKKRKTRSKISRKFTVSDRVIKERIIGLFEKAIEKHRGVKELWNQYISFVRDLEEKEQDRQRNTQIGQLGQYARVMKLYARAIQNFPNEPDFWVKAALFEFEINNNDGNARRLMQRGIRLNNKNTEMWLEYCKLELSFAEKIKLRRKILLGEDTSDAESSEINSESFIQVPVLDDEEQSKQDSKNSEMQEELTKIAELQDLEYKQILDDDNKKILKKSKVSKKSVSARVSSFDNENNPFLQGKVAALIYKYAIDAIPFDFEFRKSFLLLFYQFHYPEIVESIANDILACFETAEKFNPEAVFYAKTAVFSLYCKQNTSEWLEKFVSIDSSIYSYISTLEEEIGSNNSVNSKDSALLNAKRVENLENFINFYLNWIIEAHNKAQLGPVKAYLKELAVQRYNELISLKYKSPTLVISMVRFFYTDLNDTEHALETVSNGIKLDFVANKQSNKEIDLLVCELHWLYLTILANTIKKELDENKQSFIQKLDSLFGKSLDLFKSKNVNNLQLIMLWLDLSTLLYDHQIISEEEIQKRYKTAFLNLTLHFNKTGGKINTSGIPNFEYVISGLEEIKFVDPEIISFIRVEPETRQEALFSKDLAACIQIKYILWRMSLHKRLEKTPELLAKLAFQTIKQNTKLALKTINFVVDLQMSLFESLLSENNITSCNKIVFSSYPKIQQISDWICETFEVAVSEYPKDIDNLEKYAEFLTRIGNQSHSTNIKLRINQLGE</sequence>
<dbReference type="PANTHER" id="PTHR23271:SF1">
    <property type="entry name" value="U3 SMALL NUCLEOLAR RNA-ASSOCIATED PROTEIN 6 HOMOLOG"/>
    <property type="match status" value="1"/>
</dbReference>
<evidence type="ECO:0000256" key="3">
    <source>
        <dbReference type="ARBA" id="ARBA00022552"/>
    </source>
</evidence>
<evidence type="ECO:0000313" key="8">
    <source>
        <dbReference type="Proteomes" id="UP000245609"/>
    </source>
</evidence>
<keyword evidence="3" id="KW-0698">rRNA processing</keyword>
<dbReference type="SMART" id="SM00386">
    <property type="entry name" value="HAT"/>
    <property type="match status" value="4"/>
</dbReference>
<dbReference type="InterPro" id="IPR013949">
    <property type="entry name" value="Utp6"/>
</dbReference>
<dbReference type="GO" id="GO:0034388">
    <property type="term" value="C:Pwp2p-containing subcomplex of 90S preribosome"/>
    <property type="evidence" value="ECO:0007669"/>
    <property type="project" value="TreeGrafter"/>
</dbReference>
<evidence type="ECO:0000256" key="2">
    <source>
        <dbReference type="ARBA" id="ARBA00010734"/>
    </source>
</evidence>
<evidence type="ECO:0000256" key="1">
    <source>
        <dbReference type="ARBA" id="ARBA00004604"/>
    </source>
</evidence>
<feature type="domain" description="U3 small nucleolar RNA-associated protein 6 N-terminal" evidence="6">
    <location>
        <begin position="28"/>
        <end position="74"/>
    </location>
</feature>
<evidence type="ECO:0000256" key="4">
    <source>
        <dbReference type="ARBA" id="ARBA00022737"/>
    </source>
</evidence>
<comment type="subcellular location">
    <subcellularLocation>
        <location evidence="1">Nucleus</location>
        <location evidence="1">Nucleolus</location>
    </subcellularLocation>
</comment>
<dbReference type="Proteomes" id="UP000245609">
    <property type="component" value="Unassembled WGS sequence"/>
</dbReference>
<evidence type="ECO:0000259" key="6">
    <source>
        <dbReference type="Pfam" id="PF08640"/>
    </source>
</evidence>
<comment type="caution">
    <text evidence="7">The sequence shown here is derived from an EMBL/GenBank/DDBJ whole genome shotgun (WGS) entry which is preliminary data.</text>
</comment>
<dbReference type="GO" id="GO:0032040">
    <property type="term" value="C:small-subunit processome"/>
    <property type="evidence" value="ECO:0007669"/>
    <property type="project" value="TreeGrafter"/>
</dbReference>
<dbReference type="InterPro" id="IPR055347">
    <property type="entry name" value="UTP6_N"/>
</dbReference>
<dbReference type="AlphaFoldDB" id="A0A2T9YYI5"/>
<reference evidence="7 8" key="1">
    <citation type="journal article" date="2018" name="MBio">
        <title>Comparative Genomics Reveals the Core Gene Toolbox for the Fungus-Insect Symbiosis.</title>
        <authorList>
            <person name="Wang Y."/>
            <person name="Stata M."/>
            <person name="Wang W."/>
            <person name="Stajich J.E."/>
            <person name="White M.M."/>
            <person name="Moncalvo J.M."/>
        </authorList>
    </citation>
    <scope>NUCLEOTIDE SEQUENCE [LARGE SCALE GENOMIC DNA]</scope>
    <source>
        <strain evidence="7 8">SC-DP-2</strain>
    </source>
</reference>
<dbReference type="InterPro" id="IPR011990">
    <property type="entry name" value="TPR-like_helical_dom_sf"/>
</dbReference>
<proteinExistence type="inferred from homology"/>